<dbReference type="AlphaFoldDB" id="W9R4B4"/>
<name>W9R4B4_9ROSA</name>
<dbReference type="EMBL" id="KE344164">
    <property type="protein sequence ID" value="EXB54245.1"/>
    <property type="molecule type" value="Genomic_DNA"/>
</dbReference>
<gene>
    <name evidence="1" type="ORF">L484_013970</name>
</gene>
<reference evidence="2" key="1">
    <citation type="submission" date="2013-01" db="EMBL/GenBank/DDBJ databases">
        <title>Draft Genome Sequence of a Mulberry Tree, Morus notabilis C.K. Schneid.</title>
        <authorList>
            <person name="He N."/>
            <person name="Zhao S."/>
        </authorList>
    </citation>
    <scope>NUCLEOTIDE SEQUENCE</scope>
</reference>
<evidence type="ECO:0000313" key="2">
    <source>
        <dbReference type="Proteomes" id="UP000030645"/>
    </source>
</evidence>
<organism evidence="1 2">
    <name type="scientific">Morus notabilis</name>
    <dbReference type="NCBI Taxonomy" id="981085"/>
    <lineage>
        <taxon>Eukaryota</taxon>
        <taxon>Viridiplantae</taxon>
        <taxon>Streptophyta</taxon>
        <taxon>Embryophyta</taxon>
        <taxon>Tracheophyta</taxon>
        <taxon>Spermatophyta</taxon>
        <taxon>Magnoliopsida</taxon>
        <taxon>eudicotyledons</taxon>
        <taxon>Gunneridae</taxon>
        <taxon>Pentapetalae</taxon>
        <taxon>rosids</taxon>
        <taxon>fabids</taxon>
        <taxon>Rosales</taxon>
        <taxon>Moraceae</taxon>
        <taxon>Moreae</taxon>
        <taxon>Morus</taxon>
    </lineage>
</organism>
<evidence type="ECO:0000313" key="1">
    <source>
        <dbReference type="EMBL" id="EXB54245.1"/>
    </source>
</evidence>
<proteinExistence type="predicted"/>
<keyword evidence="2" id="KW-1185">Reference proteome</keyword>
<protein>
    <submittedName>
        <fullName evidence="1">Uncharacterized protein</fullName>
    </submittedName>
</protein>
<accession>W9R4B4</accession>
<dbReference type="Proteomes" id="UP000030645">
    <property type="component" value="Unassembled WGS sequence"/>
</dbReference>
<sequence length="138" mass="15803">MQSTRTEPCPRRKGAKGSVRTNFEFSIALTIPLKDFWEDRCPHRKTTICEDNVLVENLPGTHFYHVIRFLASSRKPQAFHEDCLLSSQKVFCEEDTARTCVLTDCPRNRLYARTTLLSARASILAESPYCCNVSVIKF</sequence>